<gene>
    <name evidence="1" type="ORF">METZ01_LOCUS395636</name>
</gene>
<dbReference type="EMBL" id="UINC01149982">
    <property type="protein sequence ID" value="SVD42782.1"/>
    <property type="molecule type" value="Genomic_DNA"/>
</dbReference>
<dbReference type="AlphaFoldDB" id="A0A382V8F2"/>
<reference evidence="1" key="1">
    <citation type="submission" date="2018-05" db="EMBL/GenBank/DDBJ databases">
        <authorList>
            <person name="Lanie J.A."/>
            <person name="Ng W.-L."/>
            <person name="Kazmierczak K.M."/>
            <person name="Andrzejewski T.M."/>
            <person name="Davidsen T.M."/>
            <person name="Wayne K.J."/>
            <person name="Tettelin H."/>
            <person name="Glass J.I."/>
            <person name="Rusch D."/>
            <person name="Podicherti R."/>
            <person name="Tsui H.-C.T."/>
            <person name="Winkler M.E."/>
        </authorList>
    </citation>
    <scope>NUCLEOTIDE SEQUENCE</scope>
</reference>
<protein>
    <submittedName>
        <fullName evidence="1">Uncharacterized protein</fullName>
    </submittedName>
</protein>
<sequence>NFAESELSKTSRDEVIGWIMGKK</sequence>
<proteinExistence type="predicted"/>
<feature type="non-terminal residue" evidence="1">
    <location>
        <position position="1"/>
    </location>
</feature>
<name>A0A382V8F2_9ZZZZ</name>
<evidence type="ECO:0000313" key="1">
    <source>
        <dbReference type="EMBL" id="SVD42782.1"/>
    </source>
</evidence>
<accession>A0A382V8F2</accession>
<organism evidence="1">
    <name type="scientific">marine metagenome</name>
    <dbReference type="NCBI Taxonomy" id="408172"/>
    <lineage>
        <taxon>unclassified sequences</taxon>
        <taxon>metagenomes</taxon>
        <taxon>ecological metagenomes</taxon>
    </lineage>
</organism>